<evidence type="ECO:0000256" key="2">
    <source>
        <dbReference type="ARBA" id="ARBA00022692"/>
    </source>
</evidence>
<evidence type="ECO:0000256" key="5">
    <source>
        <dbReference type="ARBA" id="ARBA00023136"/>
    </source>
</evidence>
<evidence type="ECO:0000256" key="9">
    <source>
        <dbReference type="SAM" id="Phobius"/>
    </source>
</evidence>
<dbReference type="PROSITE" id="PS50262">
    <property type="entry name" value="G_PROTEIN_RECEP_F1_2"/>
    <property type="match status" value="1"/>
</dbReference>
<feature type="transmembrane region" description="Helical" evidence="9">
    <location>
        <begin position="103"/>
        <end position="126"/>
    </location>
</feature>
<organism evidence="11 12">
    <name type="scientific">Mytilus galloprovincialis</name>
    <name type="common">Mediterranean mussel</name>
    <dbReference type="NCBI Taxonomy" id="29158"/>
    <lineage>
        <taxon>Eukaryota</taxon>
        <taxon>Metazoa</taxon>
        <taxon>Spiralia</taxon>
        <taxon>Lophotrochozoa</taxon>
        <taxon>Mollusca</taxon>
        <taxon>Bivalvia</taxon>
        <taxon>Autobranchia</taxon>
        <taxon>Pteriomorphia</taxon>
        <taxon>Mytilida</taxon>
        <taxon>Mytiloidea</taxon>
        <taxon>Mytilidae</taxon>
        <taxon>Mytilinae</taxon>
        <taxon>Mytilus</taxon>
    </lineage>
</organism>
<keyword evidence="12" id="KW-1185">Reference proteome</keyword>
<keyword evidence="3 9" id="KW-1133">Transmembrane helix</keyword>
<protein>
    <submittedName>
        <fullName evidence="11">Growth hormone secretagogue receptor</fullName>
    </submittedName>
</protein>
<keyword evidence="5 9" id="KW-0472">Membrane</keyword>
<evidence type="ECO:0000256" key="8">
    <source>
        <dbReference type="RuleBase" id="RU000688"/>
    </source>
</evidence>
<comment type="similarity">
    <text evidence="8">Belongs to the G-protein coupled receptor 1 family.</text>
</comment>
<evidence type="ECO:0000313" key="11">
    <source>
        <dbReference type="EMBL" id="VDI38328.1"/>
    </source>
</evidence>
<dbReference type="InterPro" id="IPR017452">
    <property type="entry name" value="GPCR_Rhodpsn_7TM"/>
</dbReference>
<dbReference type="PRINTS" id="PR00237">
    <property type="entry name" value="GPCRRHODOPSN"/>
</dbReference>
<comment type="caution">
    <text evidence="11">The sequence shown here is derived from an EMBL/GenBank/DDBJ whole genome shotgun (WGS) entry which is preliminary data.</text>
</comment>
<gene>
    <name evidence="11" type="ORF">MGAL_10B029400</name>
</gene>
<accession>A0A8B6EQM4</accession>
<dbReference type="Pfam" id="PF00001">
    <property type="entry name" value="7tm_1"/>
    <property type="match status" value="1"/>
</dbReference>
<dbReference type="InterPro" id="IPR000276">
    <property type="entry name" value="GPCR_Rhodpsn"/>
</dbReference>
<evidence type="ECO:0000256" key="6">
    <source>
        <dbReference type="ARBA" id="ARBA00023170"/>
    </source>
</evidence>
<feature type="domain" description="G-protein coupled receptors family 1 profile" evidence="10">
    <location>
        <begin position="1"/>
        <end position="220"/>
    </location>
</feature>
<keyword evidence="6 8" id="KW-0675">Receptor</keyword>
<feature type="transmembrane region" description="Helical" evidence="9">
    <location>
        <begin position="59"/>
        <end position="79"/>
    </location>
</feature>
<keyword evidence="7 8" id="KW-0807">Transducer</keyword>
<dbReference type="PANTHER" id="PTHR24243:SF233">
    <property type="entry name" value="THYROTROPIN-RELEASING HORMONE RECEPTOR"/>
    <property type="match status" value="1"/>
</dbReference>
<feature type="transmembrane region" description="Helical" evidence="9">
    <location>
        <begin position="204"/>
        <end position="223"/>
    </location>
</feature>
<dbReference type="SUPFAM" id="SSF81321">
    <property type="entry name" value="Family A G protein-coupled receptor-like"/>
    <property type="match status" value="1"/>
</dbReference>
<evidence type="ECO:0000256" key="4">
    <source>
        <dbReference type="ARBA" id="ARBA00023040"/>
    </source>
</evidence>
<comment type="subcellular location">
    <subcellularLocation>
        <location evidence="1">Membrane</location>
        <topology evidence="1">Multi-pass membrane protein</topology>
    </subcellularLocation>
</comment>
<dbReference type="EMBL" id="UYJE01005569">
    <property type="protein sequence ID" value="VDI38328.1"/>
    <property type="molecule type" value="Genomic_DNA"/>
</dbReference>
<dbReference type="GO" id="GO:0005886">
    <property type="term" value="C:plasma membrane"/>
    <property type="evidence" value="ECO:0007669"/>
    <property type="project" value="TreeGrafter"/>
</dbReference>
<dbReference type="Gene3D" id="1.20.1070.10">
    <property type="entry name" value="Rhodopsin 7-helix transmembrane proteins"/>
    <property type="match status" value="1"/>
</dbReference>
<reference evidence="11" key="1">
    <citation type="submission" date="2018-11" db="EMBL/GenBank/DDBJ databases">
        <authorList>
            <person name="Alioto T."/>
            <person name="Alioto T."/>
        </authorList>
    </citation>
    <scope>NUCLEOTIDE SEQUENCE</scope>
</reference>
<evidence type="ECO:0000256" key="7">
    <source>
        <dbReference type="ARBA" id="ARBA00023224"/>
    </source>
</evidence>
<dbReference type="Proteomes" id="UP000596742">
    <property type="component" value="Unassembled WGS sequence"/>
</dbReference>
<evidence type="ECO:0000313" key="12">
    <source>
        <dbReference type="Proteomes" id="UP000596742"/>
    </source>
</evidence>
<sequence length="272" mass="31645">MRGRGGLCDVHGKIVPFLEQVTTLSCVLTILAITLDRYKGICYPLKYDKGRLHNIGAQLLIIWAVSIFVCIPVIFIPVFRDSNFHDGTPIQVCRMPINHMWQLVYFILIFAVFFCFMFIMLLFFYGKICKALGERKKFINLSADRYAKKILKERRQMVKLMLAVVVMFFICLLPQRAVSLWLIFADKSNIMSLQLEGYLLLKTFPRVLVYMNSAINPIIYNFISTKFRNAFLNILCIKHKMYALTDVSMMRRKSCYTDITELTGNAKLKNNR</sequence>
<feature type="transmembrane region" description="Helical" evidence="9">
    <location>
        <begin position="160"/>
        <end position="184"/>
    </location>
</feature>
<feature type="transmembrane region" description="Helical" evidence="9">
    <location>
        <begin position="20"/>
        <end position="38"/>
    </location>
</feature>
<dbReference type="GO" id="GO:0004930">
    <property type="term" value="F:G protein-coupled receptor activity"/>
    <property type="evidence" value="ECO:0007669"/>
    <property type="project" value="UniProtKB-KW"/>
</dbReference>
<evidence type="ECO:0000259" key="10">
    <source>
        <dbReference type="PROSITE" id="PS50262"/>
    </source>
</evidence>
<dbReference type="PANTHER" id="PTHR24243">
    <property type="entry name" value="G-PROTEIN COUPLED RECEPTOR"/>
    <property type="match status" value="1"/>
</dbReference>
<keyword evidence="4 8" id="KW-0297">G-protein coupled receptor</keyword>
<name>A0A8B6EQM4_MYTGA</name>
<dbReference type="PROSITE" id="PS00237">
    <property type="entry name" value="G_PROTEIN_RECEP_F1_1"/>
    <property type="match status" value="1"/>
</dbReference>
<evidence type="ECO:0000256" key="3">
    <source>
        <dbReference type="ARBA" id="ARBA00022989"/>
    </source>
</evidence>
<dbReference type="AlphaFoldDB" id="A0A8B6EQM4"/>
<evidence type="ECO:0000256" key="1">
    <source>
        <dbReference type="ARBA" id="ARBA00004141"/>
    </source>
</evidence>
<proteinExistence type="inferred from homology"/>
<keyword evidence="2 8" id="KW-0812">Transmembrane</keyword>
<dbReference type="OrthoDB" id="10036964at2759"/>